<protein>
    <recommendedName>
        <fullName evidence="4">MBD domain-containing protein</fullName>
    </recommendedName>
</protein>
<sequence>MNLFPGGSVGSFAGFLSLPQALTNASALNFVGLGIQDIGAHTPVGRNVCMGLNVPIIKTANVIPPSFGVGVVPSVPLAPTGCLNPVLCYPVAVPQTTHSAADTGTSDQSIHTIVRGPVMYKSSSNHDSIRSSSGILSSSSKTKEESPPDRIVASYAAAAHAAALACHQPISRAAEAYLATNSYNRSRHSKRCRASNRPSTSTTTSTTLFTSVNTRSSYNHISSSSNLVSALPSTSSLTSLESDYKESHKGWTRIIDRNALNVVYISSDGTRLHNIDEVYTYLSSRSSESKINSSLKELIASHFTFTPTFDGPSLEDTLNFIQRLQQSFILNNVVSQDNTATSCFTFNSDHSSTSEFLSLKRRKLSGNLFSSDDRSKEPPTSNDRQSVDCIVSTTSNTCSTQSSQLSNNSESSIAITNTLFTSFADSICKRPNDVVDDQFIQKQYSNNLDFVQNRSENENFYSLTTDAVLNDISSRIKQNLENDSDIVAKLTTETVTTGVLHTSMPSLTTEVVSSVIPPSQQVGQSATDFNLSDITSLCFNPSQGNLTVSNVLQQNSTNPLLIGQLLAIARMTHTQQQQQHNHQLSSALNISVPIQNTMGNYPTSVLTHQPLSNSILPSLTAPWLSNHHSSTQSITSAIPELAMNPAFNNLDIAAILQQHQQRQQLLALAALQQQQNQSLDLIHAAALVQQQRRNNSSNGITNAAVMALRQQQQLAMASLQAQSFLAALQQQKQFTNSQN</sequence>
<organism evidence="2 3">
    <name type="scientific">Schistosoma japonicum</name>
    <name type="common">Blood fluke</name>
    <dbReference type="NCBI Taxonomy" id="6182"/>
    <lineage>
        <taxon>Eukaryota</taxon>
        <taxon>Metazoa</taxon>
        <taxon>Spiralia</taxon>
        <taxon>Lophotrochozoa</taxon>
        <taxon>Platyhelminthes</taxon>
        <taxon>Trematoda</taxon>
        <taxon>Digenea</taxon>
        <taxon>Strigeidida</taxon>
        <taxon>Schistosomatoidea</taxon>
        <taxon>Schistosomatidae</taxon>
        <taxon>Schistosoma</taxon>
    </lineage>
</organism>
<evidence type="ECO:0000313" key="2">
    <source>
        <dbReference type="EMBL" id="TNN16114.1"/>
    </source>
</evidence>
<feature type="region of interest" description="Disordered" evidence="1">
    <location>
        <begin position="121"/>
        <end position="148"/>
    </location>
</feature>
<name>A0A4Z2DI02_SCHJA</name>
<feature type="compositionally biased region" description="Low complexity" evidence="1">
    <location>
        <begin position="199"/>
        <end position="208"/>
    </location>
</feature>
<dbReference type="EMBL" id="SKCS01000130">
    <property type="protein sequence ID" value="TNN16114.1"/>
    <property type="molecule type" value="Genomic_DNA"/>
</dbReference>
<accession>A0A4Z2DI02</accession>
<keyword evidence="3" id="KW-1185">Reference proteome</keyword>
<feature type="region of interest" description="Disordered" evidence="1">
    <location>
        <begin position="188"/>
        <end position="208"/>
    </location>
</feature>
<dbReference type="Proteomes" id="UP000311919">
    <property type="component" value="Unassembled WGS sequence"/>
</dbReference>
<gene>
    <name evidence="2" type="ORF">EWB00_000764</name>
</gene>
<evidence type="ECO:0000256" key="1">
    <source>
        <dbReference type="SAM" id="MobiDB-lite"/>
    </source>
</evidence>
<dbReference type="AlphaFoldDB" id="A0A4Z2DI02"/>
<evidence type="ECO:0008006" key="4">
    <source>
        <dbReference type="Google" id="ProtNLM"/>
    </source>
</evidence>
<dbReference type="OrthoDB" id="6256617at2759"/>
<dbReference type="STRING" id="6182.A0A4Z2DI02"/>
<comment type="caution">
    <text evidence="2">The sequence shown here is derived from an EMBL/GenBank/DDBJ whole genome shotgun (WGS) entry which is preliminary data.</text>
</comment>
<feature type="compositionally biased region" description="Low complexity" evidence="1">
    <location>
        <begin position="122"/>
        <end position="140"/>
    </location>
</feature>
<reference evidence="2 3" key="1">
    <citation type="submission" date="2019-03" db="EMBL/GenBank/DDBJ databases">
        <title>An improved genome assembly of the fluke Schistosoma japonicum.</title>
        <authorList>
            <person name="Hu W."/>
            <person name="Luo F."/>
            <person name="Yin M."/>
            <person name="Mo X."/>
            <person name="Sun C."/>
            <person name="Wu Q."/>
            <person name="Zhu B."/>
            <person name="Xiang M."/>
            <person name="Wang J."/>
            <person name="Wang Y."/>
            <person name="Zhang T."/>
            <person name="Xu B."/>
            <person name="Zheng H."/>
            <person name="Feng Z."/>
        </authorList>
    </citation>
    <scope>NUCLEOTIDE SEQUENCE [LARGE SCALE GENOMIC DNA]</scope>
    <source>
        <strain evidence="2">HuSjv2</strain>
        <tissue evidence="2">Worms</tissue>
    </source>
</reference>
<evidence type="ECO:0000313" key="3">
    <source>
        <dbReference type="Proteomes" id="UP000311919"/>
    </source>
</evidence>
<proteinExistence type="predicted"/>